<feature type="compositionally biased region" description="Basic residues" evidence="1">
    <location>
        <begin position="912"/>
        <end position="921"/>
    </location>
</feature>
<feature type="region of interest" description="Disordered" evidence="1">
    <location>
        <begin position="1210"/>
        <end position="1320"/>
    </location>
</feature>
<feature type="region of interest" description="Disordered" evidence="1">
    <location>
        <begin position="886"/>
        <end position="925"/>
    </location>
</feature>
<feature type="region of interest" description="Disordered" evidence="1">
    <location>
        <begin position="1683"/>
        <end position="1730"/>
    </location>
</feature>
<dbReference type="Proteomes" id="UP000779233">
    <property type="component" value="Unassembled WGS sequence"/>
</dbReference>
<feature type="compositionally biased region" description="Basic and acidic residues" evidence="1">
    <location>
        <begin position="1257"/>
        <end position="1270"/>
    </location>
</feature>
<feature type="compositionally biased region" description="Low complexity" evidence="1">
    <location>
        <begin position="414"/>
        <end position="425"/>
    </location>
</feature>
<gene>
    <name evidence="3" type="ORF">PVW1_140026800</name>
</gene>
<feature type="region of interest" description="Disordered" evidence="1">
    <location>
        <begin position="526"/>
        <end position="620"/>
    </location>
</feature>
<feature type="compositionally biased region" description="Basic and acidic residues" evidence="1">
    <location>
        <begin position="449"/>
        <end position="458"/>
    </location>
</feature>
<accession>A0A8S4H0L6</accession>
<feature type="compositionally biased region" description="Gly residues" evidence="1">
    <location>
        <begin position="1157"/>
        <end position="1174"/>
    </location>
</feature>
<dbReference type="InterPro" id="IPR028078">
    <property type="entry name" value="ACDC"/>
</dbReference>
<evidence type="ECO:0000313" key="3">
    <source>
        <dbReference type="EMBL" id="CAG9472045.1"/>
    </source>
</evidence>
<feature type="compositionally biased region" description="Polar residues" evidence="1">
    <location>
        <begin position="1686"/>
        <end position="1703"/>
    </location>
</feature>
<evidence type="ECO:0000256" key="1">
    <source>
        <dbReference type="SAM" id="MobiDB-lite"/>
    </source>
</evidence>
<name>A0A8S4H0L6_PLAVI</name>
<reference evidence="3" key="1">
    <citation type="submission" date="2021-09" db="EMBL/GenBank/DDBJ databases">
        <authorList>
            <consortium name="Pathogen Informatics"/>
        </authorList>
    </citation>
    <scope>NUCLEOTIDE SEQUENCE</scope>
    <source>
        <strain evidence="3">PvW1</strain>
    </source>
</reference>
<evidence type="ECO:0000313" key="4">
    <source>
        <dbReference type="Proteomes" id="UP000779233"/>
    </source>
</evidence>
<feature type="region of interest" description="Disordered" evidence="1">
    <location>
        <begin position="77"/>
        <end position="174"/>
    </location>
</feature>
<feature type="compositionally biased region" description="Basic residues" evidence="1">
    <location>
        <begin position="100"/>
        <end position="115"/>
    </location>
</feature>
<evidence type="ECO:0000259" key="2">
    <source>
        <dbReference type="Pfam" id="PF14733"/>
    </source>
</evidence>
<dbReference type="VEuPathDB" id="PlasmoDB:PVPAM_140028200"/>
<feature type="compositionally biased region" description="Basic and acidic residues" evidence="1">
    <location>
        <begin position="1214"/>
        <end position="1231"/>
    </location>
</feature>
<feature type="compositionally biased region" description="Gly residues" evidence="1">
    <location>
        <begin position="150"/>
        <end position="166"/>
    </location>
</feature>
<feature type="compositionally biased region" description="Polar residues" evidence="1">
    <location>
        <begin position="426"/>
        <end position="441"/>
    </location>
</feature>
<dbReference type="Pfam" id="PF14733">
    <property type="entry name" value="ACDC"/>
    <property type="match status" value="1"/>
</dbReference>
<feature type="region of interest" description="Disordered" evidence="1">
    <location>
        <begin position="1154"/>
        <end position="1189"/>
    </location>
</feature>
<feature type="compositionally biased region" description="Low complexity" evidence="1">
    <location>
        <begin position="386"/>
        <end position="407"/>
    </location>
</feature>
<feature type="compositionally biased region" description="Basic and acidic residues" evidence="1">
    <location>
        <begin position="1714"/>
        <end position="1730"/>
    </location>
</feature>
<organism evidence="3 4">
    <name type="scientific">Plasmodium vivax</name>
    <name type="common">malaria parasite P. vivax</name>
    <dbReference type="NCBI Taxonomy" id="5855"/>
    <lineage>
        <taxon>Eukaryota</taxon>
        <taxon>Sar</taxon>
        <taxon>Alveolata</taxon>
        <taxon>Apicomplexa</taxon>
        <taxon>Aconoidasida</taxon>
        <taxon>Haemosporida</taxon>
        <taxon>Plasmodiidae</taxon>
        <taxon>Plasmodium</taxon>
        <taxon>Plasmodium (Plasmodium)</taxon>
    </lineage>
</organism>
<proteinExistence type="predicted"/>
<protein>
    <submittedName>
        <fullName evidence="3">(malaria parasite P. vivax) hypothetical protein</fullName>
    </submittedName>
</protein>
<feature type="domain" description="AP2-coincident C-terminal" evidence="2">
    <location>
        <begin position="1864"/>
        <end position="1953"/>
    </location>
</feature>
<sequence length="1956" mass="218767">MNCKCCHFPNLSIERYETLKLTQNKKITKADSNTQTKKKAATGERVNGPRAFTRCNTKCCNNNHFVNISRIRAIRQHKSGTSDGSVLPLKKVKTDGPSEKKKKKISTRGKMKATKQSHLSASLGHDGKKSSMFLPDEQLTGRSNVEEGNRNGGSEVGSEAGSGVGSSVGSEVGSSVEREIGHAIGSSVGSESRSGPNARIMKNATHQKYTENDNINAMEKNKSKSCSLRNIMGSNSALNKDILEDTSIWGQLCENAKGDPNVYTPSNELLEEQNIWECAKGKKKKKKNMNIANVYTVCQNDPSLSIEERCPLVGINNDVLLGGDETEDPLKMNGTAYGEMLLSKKSYLIAGLANMPRGGNKDVPAGGKSGLSIGRSSDRSSGGGSEHCSGGSSEHGSGRSSDGNSKLSSDRSSKLSSYRSNNRSSVTQHADGSAQDRQMAQGSPLKGNQSKDRTHIADDIPLVPVGPEECKKPKSMKDEEYAKKNHQENISMYNLIRDICKGSKGVKNNEGGVLLNLENLASREQVKKNTSSRKAINQGKEKMSSIFRTSEGKKQDPTCAGGRIDCNNKIGLPSGDAGEGHSEKGSAEGAIEQTGENESEPRYDPQDDPQDEPLNEPLNDPREDQIEQLRNQLNQHLYKKLTDDTITESTNNTCSDFNESTHNNSSPKSTKFLLSMCNEEERDLCEKITLPKSTTNSVVNSMSVYMDSSSSMSDGSLYNDINRKKSNVNEFEKKENASCNLQKKREYPNVTPLKGVPLINHTVHDKSSGVRGRGAVPSSSFPIQGKIINLVGTNQVQHADEENKKDIIEEGNKIANLKRSINRDVDYSLKKKLKIEDYSLLNLNIYKNNPPELYKNNSYNTYILKSLQNSYLRNKLFNGTYNQISGSGKKKGAEVPPYVENTPPSSTEKCKHNYKHKHNSKRGSADEYDEAEGWDFIRLTNNEMDERVHAEETTKRKRQQRSDMNSYYDGGLLNGMECPQSTQLINVDTPACRSSPFKEQNFSATYKGGEATDDHFNSIYTNDANYSNLLKEKQLDNVHLNLRDIISLLEKERIGNLYSEEELESIIIPVGGVYYDSGRMKWSCRYEDGDKMTNMRRKFLPAQSFSYHQSRQMALQHMYNYIRKKYNIFSNLDDEERMFFVSISGYATGGRAPNGGAPNGGAPNGGAPNGGAPNGGKTNQRGGAHQGKNPLEKLFNEYCHDAGTAYGCTANEPGQRRTERSSQKPNPKELQPEGEEGEEGEEVEEVEDAEEEENAEDTNRYHNGADEKRRPFYSINKSPTDVREANLNNTINPLSVEIPPSASASSSHEGSHTNCAVSGRGKVDVPSYNIVNAKKDAHNWVGEISKSKIKEKSFQDGDHNLSTFTQSGDTHGEYPPHSSITSKTRAVLYKTLGVEFSNDLVDKMQNLPKENIFYERDKKRWVIKIFEKKTNTLLYFKEFDCTVFGFVYACILTIEHKHLYLDYFLNEKNYDFLMQLIQNSSLKRKLYFNSAVRSTGLGSSGSLAGANTFFMEGVNEEASALAGADAGAELNDDAGAELNDDADRQRIKSRHNPNFAFLVDNPDAVWSDKGLSRFGEFYQTEKFGRENLTMYNRGASLSKPAHVGHIFAHKYPSKNDLQATRNDAADRRKTIPSCLQKKVDGEYFTNAVGTNICGGNVECSRGKEKEMNWLQMEWPQKEWPRKEWQQTEWQQKGGPQTEWQQTEQLKRTPKKEHHITERGKKNKTREEESHHSFVAQMEKMQHYLPHDEDNNKTMVISNVRSDFPNEVASCNGNTDTLSPHSAFQNSEICKDQVAIANETDDKNRKKTRQTNQMKAKKDSLYYKKTKNSKDAVANGKDPTLTADLMQEETNNLLKLDSYIESLENNTDVISLAKETILLLLKDIINCIPFQMAPSVISRKIYYQKINAHVKFVYHSQNILDLMPYFFIFKNVIKQKKLPSDQSLYICNVLLYALFEA</sequence>
<comment type="caution">
    <text evidence="3">The sequence shown here is derived from an EMBL/GenBank/DDBJ whole genome shotgun (WGS) entry which is preliminary data.</text>
</comment>
<dbReference type="EMBL" id="CAJZCX010000003">
    <property type="protein sequence ID" value="CAG9472045.1"/>
    <property type="molecule type" value="Genomic_DNA"/>
</dbReference>
<feature type="region of interest" description="Disordered" evidence="1">
    <location>
        <begin position="357"/>
        <end position="475"/>
    </location>
</feature>
<feature type="compositionally biased region" description="Acidic residues" evidence="1">
    <location>
        <begin position="1232"/>
        <end position="1256"/>
    </location>
</feature>